<proteinExistence type="inferred from homology"/>
<evidence type="ECO:0000256" key="3">
    <source>
        <dbReference type="ARBA" id="ARBA00022763"/>
    </source>
</evidence>
<gene>
    <name evidence="10" type="ORF">HINF_LOCUS64299</name>
    <name evidence="9" type="ORF">HINF_LOCUS8885</name>
</gene>
<reference evidence="10 11" key="2">
    <citation type="submission" date="2024-07" db="EMBL/GenBank/DDBJ databases">
        <authorList>
            <person name="Akdeniz Z."/>
        </authorList>
    </citation>
    <scope>NUCLEOTIDE SEQUENCE [LARGE SCALE GENOMIC DNA]</scope>
</reference>
<comment type="caution">
    <text evidence="9">The sequence shown here is derived from an EMBL/GenBank/DDBJ whole genome shotgun (WGS) entry which is preliminary data.</text>
</comment>
<dbReference type="GO" id="GO:0033557">
    <property type="term" value="C:Slx1-Slx4 complex"/>
    <property type="evidence" value="ECO:0007669"/>
    <property type="project" value="InterPro"/>
</dbReference>
<dbReference type="Proteomes" id="UP001642409">
    <property type="component" value="Unassembled WGS sequence"/>
</dbReference>
<evidence type="ECO:0000313" key="10">
    <source>
        <dbReference type="EMBL" id="CAL6088796.1"/>
    </source>
</evidence>
<organism evidence="9">
    <name type="scientific">Hexamita inflata</name>
    <dbReference type="NCBI Taxonomy" id="28002"/>
    <lineage>
        <taxon>Eukaryota</taxon>
        <taxon>Metamonada</taxon>
        <taxon>Diplomonadida</taxon>
        <taxon>Hexamitidae</taxon>
        <taxon>Hexamitinae</taxon>
        <taxon>Hexamita</taxon>
    </lineage>
</organism>
<reference evidence="9" key="1">
    <citation type="submission" date="2023-06" db="EMBL/GenBank/DDBJ databases">
        <authorList>
            <person name="Kurt Z."/>
        </authorList>
    </citation>
    <scope>NUCLEOTIDE SEQUENCE</scope>
</reference>
<accession>A0AA86NLC4</accession>
<name>A0AA86NLC4_9EUKA</name>
<dbReference type="Pfam" id="PF09494">
    <property type="entry name" value="Slx4"/>
    <property type="match status" value="1"/>
</dbReference>
<feature type="compositionally biased region" description="Polar residues" evidence="8">
    <location>
        <begin position="512"/>
        <end position="534"/>
    </location>
</feature>
<evidence type="ECO:0000256" key="1">
    <source>
        <dbReference type="ARBA" id="ARBA00004123"/>
    </source>
</evidence>
<keyword evidence="4" id="KW-0233">DNA recombination</keyword>
<dbReference type="GO" id="GO:0006310">
    <property type="term" value="P:DNA recombination"/>
    <property type="evidence" value="ECO:0007669"/>
    <property type="project" value="UniProtKB-KW"/>
</dbReference>
<keyword evidence="11" id="KW-1185">Reference proteome</keyword>
<comment type="similarity">
    <text evidence="2">Belongs to the SLX4 family.</text>
</comment>
<evidence type="ECO:0000256" key="6">
    <source>
        <dbReference type="ARBA" id="ARBA00023242"/>
    </source>
</evidence>
<evidence type="ECO:0000256" key="4">
    <source>
        <dbReference type="ARBA" id="ARBA00023172"/>
    </source>
</evidence>
<dbReference type="GO" id="GO:0006281">
    <property type="term" value="P:DNA repair"/>
    <property type="evidence" value="ECO:0007669"/>
    <property type="project" value="UniProtKB-KW"/>
</dbReference>
<dbReference type="InterPro" id="IPR018574">
    <property type="entry name" value="Structure-sp_endonuc_su_Slx4"/>
</dbReference>
<dbReference type="AlphaFoldDB" id="A0AA86NLC4"/>
<dbReference type="EMBL" id="CATOUU010000218">
    <property type="protein sequence ID" value="CAI9921240.1"/>
    <property type="molecule type" value="Genomic_DNA"/>
</dbReference>
<evidence type="ECO:0000256" key="5">
    <source>
        <dbReference type="ARBA" id="ARBA00023204"/>
    </source>
</evidence>
<dbReference type="GO" id="GO:0006260">
    <property type="term" value="P:DNA replication"/>
    <property type="evidence" value="ECO:0007669"/>
    <property type="project" value="InterPro"/>
</dbReference>
<keyword evidence="3" id="KW-0227">DNA damage</keyword>
<keyword evidence="5" id="KW-0234">DNA repair</keyword>
<keyword evidence="6" id="KW-0539">Nucleus</keyword>
<evidence type="ECO:0000313" key="11">
    <source>
        <dbReference type="Proteomes" id="UP001642409"/>
    </source>
</evidence>
<evidence type="ECO:0000256" key="7">
    <source>
        <dbReference type="ARBA" id="ARBA00029496"/>
    </source>
</evidence>
<evidence type="ECO:0000256" key="8">
    <source>
        <dbReference type="SAM" id="MobiDB-lite"/>
    </source>
</evidence>
<feature type="region of interest" description="Disordered" evidence="8">
    <location>
        <begin position="512"/>
        <end position="541"/>
    </location>
</feature>
<comment type="subcellular location">
    <subcellularLocation>
        <location evidence="1">Nucleus</location>
    </subcellularLocation>
</comment>
<feature type="compositionally biased region" description="Low complexity" evidence="8">
    <location>
        <begin position="89"/>
        <end position="123"/>
    </location>
</feature>
<dbReference type="EMBL" id="CAXDID020000411">
    <property type="protein sequence ID" value="CAL6088796.1"/>
    <property type="molecule type" value="Genomic_DNA"/>
</dbReference>
<sequence>MNQKQVYDFIEVQLQKTEFDELIYNYVALSYLSQDIAPPQQIIADVQKVVSQIQQLRQSVDKQYLDYCNQQAAKQTRFAQHNSNKFLQTAPSAPSAESTATASSSSSNSVINNANNMNINKNTTNNKANNIPLAAYNSKSLQISNSLKFSLFDPNKTPSFVFQSSKIKKGNVYENESLQLSPDSFQVQTSPTIKRVFVDSDPSQDVLIFSEGQNNELMNQQNQMNGQIQAQQMYEQQMNNGINRLQINNQMNGLQNNNQQMNGQQRISENNDMNENNLHCNYSDNLNFNQFNAQDKNQFNQKPNAQTNNTNLQEEVIDLSALSQSDRLLLQRINKPKVLSQFSKQTLQTEQQKEVPELTLKDFEPEHKQKSAKEILKQQPPKEKYDPRVNFNQYTFSQLKRSLVQFNKRYTTRQAAITFLQDNYKLTQQLPVINFNCYQATSPNTKMNKETQIKDWIMDSAWYEMIIQYVPIDTKNLHMQLKKDDIHVSLQFLDEYLIRAGVVITKYDDVQNPTQEKTKPSAQPDQNKYRQLTLSEMMKGK</sequence>
<protein>
    <recommendedName>
        <fullName evidence="7">Structure-specific endonuclease subunit SLX4</fullName>
    </recommendedName>
</protein>
<feature type="region of interest" description="Disordered" evidence="8">
    <location>
        <begin position="88"/>
        <end position="123"/>
    </location>
</feature>
<evidence type="ECO:0000256" key="2">
    <source>
        <dbReference type="ARBA" id="ARBA00006661"/>
    </source>
</evidence>
<evidence type="ECO:0000313" key="9">
    <source>
        <dbReference type="EMBL" id="CAI9921240.1"/>
    </source>
</evidence>